<evidence type="ECO:0000313" key="3">
    <source>
        <dbReference type="Proteomes" id="UP001138500"/>
    </source>
</evidence>
<name>A0A9W7W0B6_9PEZI</name>
<keyword evidence="1" id="KW-0732">Signal</keyword>
<evidence type="ECO:0000256" key="1">
    <source>
        <dbReference type="SAM" id="SignalP"/>
    </source>
</evidence>
<reference evidence="2 3" key="2">
    <citation type="journal article" date="2021" name="Curr. Genet.">
        <title>Genetic response to nitrogen starvation in the aggressive Eucalyptus foliar pathogen Teratosphaeria destructans.</title>
        <authorList>
            <person name="Havenga M."/>
            <person name="Wingfield B.D."/>
            <person name="Wingfield M.J."/>
            <person name="Dreyer L.L."/>
            <person name="Roets F."/>
            <person name="Aylward J."/>
        </authorList>
    </citation>
    <scope>NUCLEOTIDE SEQUENCE [LARGE SCALE GENOMIC DNA]</scope>
    <source>
        <strain evidence="2">CMW44962</strain>
    </source>
</reference>
<gene>
    <name evidence="2" type="ORF">Tdes44962_MAKER04468</name>
</gene>
<dbReference type="OrthoDB" id="10539702at2759"/>
<dbReference type="Proteomes" id="UP001138500">
    <property type="component" value="Unassembled WGS sequence"/>
</dbReference>
<protein>
    <recommendedName>
        <fullName evidence="4">Hydrophobin</fullName>
    </recommendedName>
</protein>
<evidence type="ECO:0000313" key="2">
    <source>
        <dbReference type="EMBL" id="KAH9823724.1"/>
    </source>
</evidence>
<comment type="caution">
    <text evidence="2">The sequence shown here is derived from an EMBL/GenBank/DDBJ whole genome shotgun (WGS) entry which is preliminary data.</text>
</comment>
<sequence>MQFLAILALAGSALAVPYATGFGICPDGTVNACCDTQSDGNIIAAFCHGTWTRYPFRNMGRLTALITVDAKTKVTDCGTDEKRKCCPKDGKVCLCSSEA</sequence>
<dbReference type="AlphaFoldDB" id="A0A9W7W0B6"/>
<dbReference type="EMBL" id="RIBY02002167">
    <property type="protein sequence ID" value="KAH9823724.1"/>
    <property type="molecule type" value="Genomic_DNA"/>
</dbReference>
<organism evidence="2 3">
    <name type="scientific">Teratosphaeria destructans</name>
    <dbReference type="NCBI Taxonomy" id="418781"/>
    <lineage>
        <taxon>Eukaryota</taxon>
        <taxon>Fungi</taxon>
        <taxon>Dikarya</taxon>
        <taxon>Ascomycota</taxon>
        <taxon>Pezizomycotina</taxon>
        <taxon>Dothideomycetes</taxon>
        <taxon>Dothideomycetidae</taxon>
        <taxon>Mycosphaerellales</taxon>
        <taxon>Teratosphaeriaceae</taxon>
        <taxon>Teratosphaeria</taxon>
    </lineage>
</organism>
<reference evidence="2 3" key="1">
    <citation type="journal article" date="2018" name="IMA Fungus">
        <title>IMA Genome-F 10: Nine draft genome sequences of Claviceps purpurea s.lat., including C. arundinis, C. humidiphila, and C. cf. spartinae, pseudomolecules for the pitch canker pathogen Fusarium circinatum, draft genome of Davidsoniella eucalypti, Grosmannia galeiformis, Quambalaria eucalypti, and Teratosphaeria destructans.</title>
        <authorList>
            <person name="Wingfield B.D."/>
            <person name="Liu M."/>
            <person name="Nguyen H.D."/>
            <person name="Lane F.A."/>
            <person name="Morgan S.W."/>
            <person name="De Vos L."/>
            <person name="Wilken P.M."/>
            <person name="Duong T.A."/>
            <person name="Aylward J."/>
            <person name="Coetzee M.P."/>
            <person name="Dadej K."/>
            <person name="De Beer Z.W."/>
            <person name="Findlay W."/>
            <person name="Havenga M."/>
            <person name="Kolarik M."/>
            <person name="Menzies J.G."/>
            <person name="Naidoo K."/>
            <person name="Pochopski O."/>
            <person name="Shoukouhi P."/>
            <person name="Santana Q.C."/>
            <person name="Seifert K.A."/>
            <person name="Soal N."/>
            <person name="Steenkamp E.T."/>
            <person name="Tatham C.T."/>
            <person name="van der Nest M.A."/>
            <person name="Wingfield M.J."/>
        </authorList>
    </citation>
    <scope>NUCLEOTIDE SEQUENCE [LARGE SCALE GENOMIC DNA]</scope>
    <source>
        <strain evidence="2">CMW44962</strain>
    </source>
</reference>
<feature type="chain" id="PRO_5040841470" description="Hydrophobin" evidence="1">
    <location>
        <begin position="16"/>
        <end position="99"/>
    </location>
</feature>
<keyword evidence="3" id="KW-1185">Reference proteome</keyword>
<feature type="signal peptide" evidence="1">
    <location>
        <begin position="1"/>
        <end position="15"/>
    </location>
</feature>
<accession>A0A9W7W0B6</accession>
<proteinExistence type="predicted"/>
<evidence type="ECO:0008006" key="4">
    <source>
        <dbReference type="Google" id="ProtNLM"/>
    </source>
</evidence>